<reference evidence="2" key="1">
    <citation type="submission" date="2018-01" db="EMBL/GenBank/DDBJ databases">
        <authorList>
            <person name="Li J."/>
        </authorList>
    </citation>
    <scope>NUCLEOTIDE SEQUENCE [LARGE SCALE GENOMIC DNA]</scope>
    <source>
        <strain evidence="2">592</strain>
    </source>
</reference>
<gene>
    <name evidence="1" type="ORF">C3E78_13460</name>
</gene>
<dbReference type="Proteomes" id="UP000244384">
    <property type="component" value="Chromosome"/>
</dbReference>
<evidence type="ECO:0000313" key="2">
    <source>
        <dbReference type="Proteomes" id="UP000244384"/>
    </source>
</evidence>
<keyword evidence="2" id="KW-1185">Reference proteome</keyword>
<dbReference type="PANTHER" id="PTHR31435:SF10">
    <property type="entry name" value="BSR4717 PROTEIN"/>
    <property type="match status" value="1"/>
</dbReference>
<dbReference type="KEGG" id="aez:C3E78_13460"/>
<accession>A0A2S0WS85</accession>
<dbReference type="OrthoDB" id="5405911at2"/>
<dbReference type="AlphaFoldDB" id="A0A2S0WS85"/>
<dbReference type="EMBL" id="CP026952">
    <property type="protein sequence ID" value="AWB94182.1"/>
    <property type="molecule type" value="Genomic_DNA"/>
</dbReference>
<dbReference type="CDD" id="cd04301">
    <property type="entry name" value="NAT_SF"/>
    <property type="match status" value="1"/>
</dbReference>
<evidence type="ECO:0000313" key="1">
    <source>
        <dbReference type="EMBL" id="AWB94182.1"/>
    </source>
</evidence>
<dbReference type="Gene3D" id="3.40.630.30">
    <property type="match status" value="1"/>
</dbReference>
<organism evidence="1 2">
    <name type="scientific">Aeromicrobium chenweiae</name>
    <dbReference type="NCBI Taxonomy" id="2079793"/>
    <lineage>
        <taxon>Bacteria</taxon>
        <taxon>Bacillati</taxon>
        <taxon>Actinomycetota</taxon>
        <taxon>Actinomycetes</taxon>
        <taxon>Propionibacteriales</taxon>
        <taxon>Nocardioidaceae</taxon>
        <taxon>Aeromicrobium</taxon>
    </lineage>
</organism>
<name>A0A2S0WS85_9ACTN</name>
<dbReference type="PROSITE" id="PS51729">
    <property type="entry name" value="GNAT_YJDJ"/>
    <property type="match status" value="1"/>
</dbReference>
<dbReference type="Pfam" id="PF14542">
    <property type="entry name" value="Acetyltransf_CG"/>
    <property type="match status" value="1"/>
</dbReference>
<dbReference type="GO" id="GO:0016747">
    <property type="term" value="F:acyltransferase activity, transferring groups other than amino-acyl groups"/>
    <property type="evidence" value="ECO:0007669"/>
    <property type="project" value="InterPro"/>
</dbReference>
<dbReference type="InterPro" id="IPR000182">
    <property type="entry name" value="GNAT_dom"/>
</dbReference>
<protein>
    <submittedName>
        <fullName evidence="1">GNAT family N-acetyltransferase</fullName>
    </submittedName>
</protein>
<dbReference type="InterPro" id="IPR045057">
    <property type="entry name" value="Gcn5-rel_NAT"/>
</dbReference>
<sequence>MTDVHVVHEPSRLRYRASIDGQAAGFAEYILTDELIVFTHTEVDRRFEGKGVGSAIARFALDDVRDEGRRKVMPLCPFIKGWIGRHREYVPMVYGIPDSTATD</sequence>
<dbReference type="SUPFAM" id="SSF55729">
    <property type="entry name" value="Acyl-CoA N-acyltransferases (Nat)"/>
    <property type="match status" value="1"/>
</dbReference>
<dbReference type="PROSITE" id="PS51186">
    <property type="entry name" value="GNAT"/>
    <property type="match status" value="1"/>
</dbReference>
<dbReference type="InterPro" id="IPR031165">
    <property type="entry name" value="GNAT_YJDJ"/>
</dbReference>
<dbReference type="InterPro" id="IPR016181">
    <property type="entry name" value="Acyl_CoA_acyltransferase"/>
</dbReference>
<keyword evidence="1" id="KW-0808">Transferase</keyword>
<accession>A0A5F2EZB1</accession>
<dbReference type="PANTHER" id="PTHR31435">
    <property type="entry name" value="PROTEIN NATD1"/>
    <property type="match status" value="1"/>
</dbReference>
<proteinExistence type="predicted"/>